<sequence length="103" mass="10962">MAKSKYILLRKIIGAEVMLPGAVIELTPDQAAHPLYRTRVRKADDVVSLVPATPGAGSGGADQEKGDVKNRLKELGIKYDGRKSAEELVSLLPDGDPLKPAAN</sequence>
<dbReference type="GeneID" id="99734245"/>
<dbReference type="Proteomes" id="UP000252124">
    <property type="component" value="Unassembled WGS sequence"/>
</dbReference>
<dbReference type="RefSeq" id="WP_088591446.1">
    <property type="nucleotide sequence ID" value="NZ_CADIJU010000030.1"/>
</dbReference>
<keyword evidence="2" id="KW-1185">Reference proteome</keyword>
<evidence type="ECO:0008006" key="3">
    <source>
        <dbReference type="Google" id="ProtNLM"/>
    </source>
</evidence>
<organism evidence="1 2">
    <name type="scientific">Achromobacter marplatensis</name>
    <dbReference type="NCBI Taxonomy" id="470868"/>
    <lineage>
        <taxon>Bacteria</taxon>
        <taxon>Pseudomonadati</taxon>
        <taxon>Pseudomonadota</taxon>
        <taxon>Betaproteobacteria</taxon>
        <taxon>Burkholderiales</taxon>
        <taxon>Alcaligenaceae</taxon>
        <taxon>Achromobacter</taxon>
    </lineage>
</organism>
<gene>
    <name evidence="1" type="ORF">DFP87_12328</name>
</gene>
<evidence type="ECO:0000313" key="1">
    <source>
        <dbReference type="EMBL" id="RBP11267.1"/>
    </source>
</evidence>
<name>A0ABX9G040_9BURK</name>
<protein>
    <recommendedName>
        <fullName evidence="3">HeH/LEM domain-containing protein</fullName>
    </recommendedName>
</protein>
<reference evidence="1 2" key="1">
    <citation type="submission" date="2018-06" db="EMBL/GenBank/DDBJ databases">
        <title>Genomic Encyclopedia of Type Strains, Phase III (KMG-III): the genomes of soil and plant-associated and newly described type strains.</title>
        <authorList>
            <person name="Whitman W."/>
        </authorList>
    </citation>
    <scope>NUCLEOTIDE SEQUENCE [LARGE SCALE GENOMIC DNA]</scope>
    <source>
        <strain evidence="1 2">CECT 7342</strain>
    </source>
</reference>
<accession>A0ABX9G040</accession>
<dbReference type="EMBL" id="QNRM01000023">
    <property type="protein sequence ID" value="RBP11267.1"/>
    <property type="molecule type" value="Genomic_DNA"/>
</dbReference>
<evidence type="ECO:0000313" key="2">
    <source>
        <dbReference type="Proteomes" id="UP000252124"/>
    </source>
</evidence>
<proteinExistence type="predicted"/>
<comment type="caution">
    <text evidence="1">The sequence shown here is derived from an EMBL/GenBank/DDBJ whole genome shotgun (WGS) entry which is preliminary data.</text>
</comment>